<dbReference type="NCBIfam" id="TIGR00731">
    <property type="entry name" value="bL25_bact_ctc"/>
    <property type="match status" value="1"/>
</dbReference>
<keyword evidence="2 5" id="KW-0694">RNA-binding</keyword>
<dbReference type="GO" id="GO:0022625">
    <property type="term" value="C:cytosolic large ribosomal subunit"/>
    <property type="evidence" value="ECO:0007669"/>
    <property type="project" value="TreeGrafter"/>
</dbReference>
<keyword evidence="3 5" id="KW-0689">Ribosomal protein</keyword>
<evidence type="ECO:0000256" key="1">
    <source>
        <dbReference type="ARBA" id="ARBA00022730"/>
    </source>
</evidence>
<dbReference type="Proteomes" id="UP001317532">
    <property type="component" value="Chromosome"/>
</dbReference>
<evidence type="ECO:0000256" key="3">
    <source>
        <dbReference type="ARBA" id="ARBA00022980"/>
    </source>
</evidence>
<dbReference type="Gene3D" id="2.170.120.20">
    <property type="entry name" value="Ribosomal protein L25, beta domain"/>
    <property type="match status" value="1"/>
</dbReference>
<protein>
    <recommendedName>
        <fullName evidence="5">Large ribosomal subunit protein bL25</fullName>
    </recommendedName>
    <alternativeName>
        <fullName evidence="5">General stress protein CTC</fullName>
    </alternativeName>
</protein>
<dbReference type="InterPro" id="IPR020057">
    <property type="entry name" value="Ribosomal_bL25_b-dom"/>
</dbReference>
<dbReference type="HAMAP" id="MF_01334">
    <property type="entry name" value="Ribosomal_bL25_CTC"/>
    <property type="match status" value="1"/>
</dbReference>
<dbReference type="InterPro" id="IPR001021">
    <property type="entry name" value="Ribosomal_bL25_long"/>
</dbReference>
<feature type="region of interest" description="Disordered" evidence="6">
    <location>
        <begin position="194"/>
        <end position="213"/>
    </location>
</feature>
<dbReference type="KEGG" id="vab:WPS_31080"/>
<feature type="domain" description="Large ribosomal subunit protein bL25 beta" evidence="8">
    <location>
        <begin position="106"/>
        <end position="185"/>
    </location>
</feature>
<feature type="compositionally biased region" description="Low complexity" evidence="6">
    <location>
        <begin position="197"/>
        <end position="213"/>
    </location>
</feature>
<organism evidence="9 10">
    <name type="scientific">Vulcanimicrobium alpinum</name>
    <dbReference type="NCBI Taxonomy" id="3016050"/>
    <lineage>
        <taxon>Bacteria</taxon>
        <taxon>Bacillati</taxon>
        <taxon>Vulcanimicrobiota</taxon>
        <taxon>Vulcanimicrobiia</taxon>
        <taxon>Vulcanimicrobiales</taxon>
        <taxon>Vulcanimicrobiaceae</taxon>
        <taxon>Vulcanimicrobium</taxon>
    </lineage>
</organism>
<evidence type="ECO:0000256" key="4">
    <source>
        <dbReference type="ARBA" id="ARBA00023274"/>
    </source>
</evidence>
<name>A0AAN1XYP4_UNVUL</name>
<dbReference type="RefSeq" id="WP_317995395.1">
    <property type="nucleotide sequence ID" value="NZ_AP025523.1"/>
</dbReference>
<gene>
    <name evidence="5 9" type="primary">rplY</name>
    <name evidence="5" type="synonym">ctc</name>
    <name evidence="9" type="ORF">WPS_31080</name>
</gene>
<dbReference type="AlphaFoldDB" id="A0AAN1XYP4"/>
<dbReference type="InterPro" id="IPR020930">
    <property type="entry name" value="Ribosomal_uL5_bac-type"/>
</dbReference>
<dbReference type="GO" id="GO:0008097">
    <property type="term" value="F:5S rRNA binding"/>
    <property type="evidence" value="ECO:0007669"/>
    <property type="project" value="InterPro"/>
</dbReference>
<accession>A0AAN1XYP4</accession>
<dbReference type="InterPro" id="IPR011035">
    <property type="entry name" value="Ribosomal_bL25/Gln-tRNA_synth"/>
</dbReference>
<dbReference type="InterPro" id="IPR029751">
    <property type="entry name" value="Ribosomal_L25_dom"/>
</dbReference>
<dbReference type="EMBL" id="AP025523">
    <property type="protein sequence ID" value="BDE07832.1"/>
    <property type="molecule type" value="Genomic_DNA"/>
</dbReference>
<dbReference type="Gene3D" id="2.40.240.10">
    <property type="entry name" value="Ribosomal Protein L25, Chain P"/>
    <property type="match status" value="1"/>
</dbReference>
<evidence type="ECO:0000256" key="5">
    <source>
        <dbReference type="HAMAP-Rule" id="MF_01334"/>
    </source>
</evidence>
<evidence type="ECO:0000259" key="7">
    <source>
        <dbReference type="Pfam" id="PF01386"/>
    </source>
</evidence>
<keyword evidence="10" id="KW-1185">Reference proteome</keyword>
<comment type="subunit">
    <text evidence="5">Part of the 50S ribosomal subunit; part of the 5S rRNA/L5/L18/L25 subcomplex. Contacts the 5S rRNA. Binds to the 5S rRNA independently of L5 and L18.</text>
</comment>
<evidence type="ECO:0000313" key="10">
    <source>
        <dbReference type="Proteomes" id="UP001317532"/>
    </source>
</evidence>
<dbReference type="GO" id="GO:0003735">
    <property type="term" value="F:structural constituent of ribosome"/>
    <property type="evidence" value="ECO:0007669"/>
    <property type="project" value="InterPro"/>
</dbReference>
<dbReference type="InterPro" id="IPR037121">
    <property type="entry name" value="Ribosomal_bL25_C"/>
</dbReference>
<comment type="function">
    <text evidence="5">This is one of the proteins that binds to the 5S RNA in the ribosome where it forms part of the central protuberance.</text>
</comment>
<reference evidence="9 10" key="1">
    <citation type="journal article" date="2022" name="ISME Commun">
        <title>Vulcanimicrobium alpinus gen. nov. sp. nov., the first cultivated representative of the candidate phylum 'Eremiobacterota', is a metabolically versatile aerobic anoxygenic phototroph.</title>
        <authorList>
            <person name="Yabe S."/>
            <person name="Muto K."/>
            <person name="Abe K."/>
            <person name="Yokota A."/>
            <person name="Staudigel H."/>
            <person name="Tebo B.M."/>
        </authorList>
    </citation>
    <scope>NUCLEOTIDE SEQUENCE [LARGE SCALE GENOMIC DNA]</scope>
    <source>
        <strain evidence="9 10">WC8-2</strain>
    </source>
</reference>
<evidence type="ECO:0000256" key="6">
    <source>
        <dbReference type="SAM" id="MobiDB-lite"/>
    </source>
</evidence>
<dbReference type="GO" id="GO:0006412">
    <property type="term" value="P:translation"/>
    <property type="evidence" value="ECO:0007669"/>
    <property type="project" value="UniProtKB-UniRule"/>
</dbReference>
<evidence type="ECO:0000256" key="2">
    <source>
        <dbReference type="ARBA" id="ARBA00022884"/>
    </source>
</evidence>
<dbReference type="InterPro" id="IPR020056">
    <property type="entry name" value="Rbsml_bL25/Gln-tRNA_synth_N"/>
</dbReference>
<evidence type="ECO:0000259" key="8">
    <source>
        <dbReference type="Pfam" id="PF14693"/>
    </source>
</evidence>
<keyword evidence="1 5" id="KW-0699">rRNA-binding</keyword>
<evidence type="ECO:0000313" key="9">
    <source>
        <dbReference type="EMBL" id="BDE07832.1"/>
    </source>
</evidence>
<feature type="domain" description="Large ribosomal subunit protein bL25 L25" evidence="7">
    <location>
        <begin position="10"/>
        <end position="95"/>
    </location>
</feature>
<dbReference type="PANTHER" id="PTHR33284">
    <property type="entry name" value="RIBOSOMAL PROTEIN L25/GLN-TRNA SYNTHETASE, ANTI-CODON-BINDING DOMAIN-CONTAINING PROTEIN"/>
    <property type="match status" value="1"/>
</dbReference>
<proteinExistence type="inferred from homology"/>
<keyword evidence="4 5" id="KW-0687">Ribonucleoprotein</keyword>
<sequence>MAKPHAVALLNLEARTEVGTTGAQHARRAGKVPGVVYGHGSATPIAIDAKELADLILSGSKSHIVQASVAGKTDSVLLRRIETDPISRKPLSVDFQRVTKGETIFATVNVVTEGTPIGVKDQGGVMDVITHCLELKGPADRIPDVLTVDVSALNVHEHITAAQVPLPKGFTLVTPPETNVVAVEITRAAVGAEEEAAPAAAAPAAEAAEPAAE</sequence>
<dbReference type="Pfam" id="PF01386">
    <property type="entry name" value="Ribosomal_L25p"/>
    <property type="match status" value="1"/>
</dbReference>
<dbReference type="PANTHER" id="PTHR33284:SF1">
    <property type="entry name" value="RIBOSOMAL PROTEIN L25_GLN-TRNA SYNTHETASE, ANTI-CODON-BINDING DOMAIN-CONTAINING PROTEIN"/>
    <property type="match status" value="1"/>
</dbReference>
<dbReference type="SUPFAM" id="SSF50715">
    <property type="entry name" value="Ribosomal protein L25-like"/>
    <property type="match status" value="1"/>
</dbReference>
<dbReference type="CDD" id="cd00495">
    <property type="entry name" value="Ribosomal_L25_TL5_CTC"/>
    <property type="match status" value="1"/>
</dbReference>
<comment type="similarity">
    <text evidence="5">Belongs to the bacterial ribosomal protein bL25 family. CTC subfamily.</text>
</comment>
<dbReference type="Pfam" id="PF14693">
    <property type="entry name" value="Ribosomal_TL5_C"/>
    <property type="match status" value="1"/>
</dbReference>